<dbReference type="InterPro" id="IPR051140">
    <property type="entry name" value="GATA_TF"/>
</dbReference>
<feature type="region of interest" description="Disordered" evidence="5">
    <location>
        <begin position="187"/>
        <end position="211"/>
    </location>
</feature>
<dbReference type="SUPFAM" id="SSF57716">
    <property type="entry name" value="Glucocorticoid receptor-like (DNA-binding domain)"/>
    <property type="match status" value="1"/>
</dbReference>
<dbReference type="GO" id="GO:0008270">
    <property type="term" value="F:zinc ion binding"/>
    <property type="evidence" value="ECO:0007669"/>
    <property type="project" value="UniProtKB-KW"/>
</dbReference>
<protein>
    <recommendedName>
        <fullName evidence="6">GATA-type domain-containing protein</fullName>
    </recommendedName>
</protein>
<dbReference type="EMBL" id="JAUKUD010000003">
    <property type="protein sequence ID" value="KAK0749034.1"/>
    <property type="molecule type" value="Genomic_DNA"/>
</dbReference>
<dbReference type="Proteomes" id="UP001172155">
    <property type="component" value="Unassembled WGS sequence"/>
</dbReference>
<evidence type="ECO:0000313" key="7">
    <source>
        <dbReference type="EMBL" id="KAK0749034.1"/>
    </source>
</evidence>
<dbReference type="InterPro" id="IPR000679">
    <property type="entry name" value="Znf_GATA"/>
</dbReference>
<dbReference type="PROSITE" id="PS50114">
    <property type="entry name" value="GATA_ZN_FINGER_2"/>
    <property type="match status" value="1"/>
</dbReference>
<keyword evidence="1" id="KW-0479">Metal-binding</keyword>
<evidence type="ECO:0000256" key="5">
    <source>
        <dbReference type="SAM" id="MobiDB-lite"/>
    </source>
</evidence>
<accession>A0AA40F129</accession>
<keyword evidence="8" id="KW-1185">Reference proteome</keyword>
<gene>
    <name evidence="7" type="ORF">B0T18DRAFT_96634</name>
</gene>
<evidence type="ECO:0000313" key="8">
    <source>
        <dbReference type="Proteomes" id="UP001172155"/>
    </source>
</evidence>
<keyword evidence="3" id="KW-0862">Zinc</keyword>
<feature type="region of interest" description="Disordered" evidence="5">
    <location>
        <begin position="224"/>
        <end position="315"/>
    </location>
</feature>
<feature type="compositionally biased region" description="Low complexity" evidence="5">
    <location>
        <begin position="284"/>
        <end position="297"/>
    </location>
</feature>
<feature type="compositionally biased region" description="Basic and acidic residues" evidence="5">
    <location>
        <begin position="302"/>
        <end position="315"/>
    </location>
</feature>
<name>A0AA40F129_9PEZI</name>
<keyword evidence="2 4" id="KW-0863">Zinc-finger</keyword>
<feature type="region of interest" description="Disordered" evidence="5">
    <location>
        <begin position="404"/>
        <end position="455"/>
    </location>
</feature>
<dbReference type="AlphaFoldDB" id="A0AA40F129"/>
<dbReference type="GO" id="GO:0043565">
    <property type="term" value="F:sequence-specific DNA binding"/>
    <property type="evidence" value="ECO:0007669"/>
    <property type="project" value="InterPro"/>
</dbReference>
<feature type="region of interest" description="Disordered" evidence="5">
    <location>
        <begin position="1"/>
        <end position="84"/>
    </location>
</feature>
<evidence type="ECO:0000256" key="1">
    <source>
        <dbReference type="ARBA" id="ARBA00022723"/>
    </source>
</evidence>
<dbReference type="Gene3D" id="3.30.50.10">
    <property type="entry name" value="Erythroid Transcription Factor GATA-1, subunit A"/>
    <property type="match status" value="1"/>
</dbReference>
<dbReference type="GO" id="GO:0006355">
    <property type="term" value="P:regulation of DNA-templated transcription"/>
    <property type="evidence" value="ECO:0007669"/>
    <property type="project" value="InterPro"/>
</dbReference>
<dbReference type="Pfam" id="PF00320">
    <property type="entry name" value="GATA"/>
    <property type="match status" value="1"/>
</dbReference>
<feature type="domain" description="GATA-type" evidence="6">
    <location>
        <begin position="479"/>
        <end position="509"/>
    </location>
</feature>
<feature type="compositionally biased region" description="Basic and acidic residues" evidence="5">
    <location>
        <begin position="224"/>
        <end position="233"/>
    </location>
</feature>
<evidence type="ECO:0000256" key="2">
    <source>
        <dbReference type="ARBA" id="ARBA00022771"/>
    </source>
</evidence>
<feature type="compositionally biased region" description="Pro residues" evidence="5">
    <location>
        <begin position="270"/>
        <end position="283"/>
    </location>
</feature>
<sequence length="528" mass="57659">MAAREGGPEMMQLPLSHHLPRGGASSAARRPSMQVLVPRAGPIAQEPGYGARLDAADDEGSRTVPRESPVNKDLPAGGTRLDGHRRATSSFSGLHMHPRRRLALLLRSRWRHGGLVVAWVRFPHPRSVGQQRTRWCSHKCISSTAEIPLTTGNFMMPLRTFSKVVLFRPALISQYINHRRANMFPSLRSATGSTPLDSLPPHRRSLPGLPSFDELTEGLWGYRRTDTTTEPDSRPPILPSPFASPAGSVCSPNFPSVLGHRPSQESRQPTPLPVALYPPPPPVRYGLPPTTATPPAAGVRQPSREDDRPTKLSDDLTKIPLGWSYKEALDAITQSSFALHEFGRRFAEEYQQLETPPGNHNNSNSETSTYARLPSRLMVIQMLGNVAIVQKKLKEVQGVVRRAEEGGYEPPSSGKAEGEEEGMGEGRHGSARAGRGRTKRRRRDGGEGGGGVTKKQAPLLHNKCRQLHVQDGKMIISGRCLACGCTESTEWRRGPEGTRTLCNACGLRYAKACAGRSETVTLVVTGGE</sequence>
<feature type="compositionally biased region" description="Basic residues" evidence="5">
    <location>
        <begin position="434"/>
        <end position="443"/>
    </location>
</feature>
<comment type="caution">
    <text evidence="7">The sequence shown here is derived from an EMBL/GenBank/DDBJ whole genome shotgun (WGS) entry which is preliminary data.</text>
</comment>
<organism evidence="7 8">
    <name type="scientific">Schizothecium vesticola</name>
    <dbReference type="NCBI Taxonomy" id="314040"/>
    <lineage>
        <taxon>Eukaryota</taxon>
        <taxon>Fungi</taxon>
        <taxon>Dikarya</taxon>
        <taxon>Ascomycota</taxon>
        <taxon>Pezizomycotina</taxon>
        <taxon>Sordariomycetes</taxon>
        <taxon>Sordariomycetidae</taxon>
        <taxon>Sordariales</taxon>
        <taxon>Schizotheciaceae</taxon>
        <taxon>Schizothecium</taxon>
    </lineage>
</organism>
<evidence type="ECO:0000259" key="6">
    <source>
        <dbReference type="PROSITE" id="PS50114"/>
    </source>
</evidence>
<dbReference type="InterPro" id="IPR013088">
    <property type="entry name" value="Znf_NHR/GATA"/>
</dbReference>
<evidence type="ECO:0000256" key="3">
    <source>
        <dbReference type="ARBA" id="ARBA00022833"/>
    </source>
</evidence>
<dbReference type="SMART" id="SM00401">
    <property type="entry name" value="ZnF_GATA"/>
    <property type="match status" value="1"/>
</dbReference>
<reference evidence="7" key="1">
    <citation type="submission" date="2023-06" db="EMBL/GenBank/DDBJ databases">
        <title>Genome-scale phylogeny and comparative genomics of the fungal order Sordariales.</title>
        <authorList>
            <consortium name="Lawrence Berkeley National Laboratory"/>
            <person name="Hensen N."/>
            <person name="Bonometti L."/>
            <person name="Westerberg I."/>
            <person name="Brannstrom I.O."/>
            <person name="Guillou S."/>
            <person name="Cros-Aarteil S."/>
            <person name="Calhoun S."/>
            <person name="Haridas S."/>
            <person name="Kuo A."/>
            <person name="Mondo S."/>
            <person name="Pangilinan J."/>
            <person name="Riley R."/>
            <person name="LaButti K."/>
            <person name="Andreopoulos B."/>
            <person name="Lipzen A."/>
            <person name="Chen C."/>
            <person name="Yanf M."/>
            <person name="Daum C."/>
            <person name="Ng V."/>
            <person name="Clum A."/>
            <person name="Steindorff A."/>
            <person name="Ohm R."/>
            <person name="Martin F."/>
            <person name="Silar P."/>
            <person name="Natvig D."/>
            <person name="Lalanne C."/>
            <person name="Gautier V."/>
            <person name="Ament-velasquez S.L."/>
            <person name="Kruys A."/>
            <person name="Hutchinson M.I."/>
            <person name="Powell A.J."/>
            <person name="Barry K."/>
            <person name="Miller A.N."/>
            <person name="Grigoriev I.V."/>
            <person name="Debuchy R."/>
            <person name="Gladieux P."/>
            <person name="Thoren M.H."/>
            <person name="Johannesson H."/>
        </authorList>
    </citation>
    <scope>NUCLEOTIDE SEQUENCE</scope>
    <source>
        <strain evidence="7">SMH3187-1</strain>
    </source>
</reference>
<evidence type="ECO:0000256" key="4">
    <source>
        <dbReference type="PROSITE-ProRule" id="PRU00094"/>
    </source>
</evidence>
<dbReference type="PANTHER" id="PTHR45658">
    <property type="entry name" value="GATA TRANSCRIPTION FACTOR"/>
    <property type="match status" value="1"/>
</dbReference>
<proteinExistence type="predicted"/>
<dbReference type="CDD" id="cd00202">
    <property type="entry name" value="ZnF_GATA"/>
    <property type="match status" value="1"/>
</dbReference>